<keyword evidence="4" id="KW-0472">Membrane</keyword>
<dbReference type="InterPro" id="IPR027193">
    <property type="entry name" value="Noc4"/>
</dbReference>
<protein>
    <recommendedName>
        <fullName evidence="6">CCAAT-binding factor domain-containing protein</fullName>
    </recommendedName>
</protein>
<dbReference type="AlphaFoldDB" id="A0A4S4LSI7"/>
<keyword evidence="4" id="KW-1133">Transmembrane helix</keyword>
<dbReference type="GO" id="GO:0032040">
    <property type="term" value="C:small-subunit processome"/>
    <property type="evidence" value="ECO:0007669"/>
    <property type="project" value="TreeGrafter"/>
</dbReference>
<dbReference type="InterPro" id="IPR016024">
    <property type="entry name" value="ARM-type_fold"/>
</dbReference>
<comment type="similarity">
    <text evidence="2">Belongs to the CBF/MAK21 family.</text>
</comment>
<comment type="caution">
    <text evidence="7">The sequence shown here is derived from an EMBL/GenBank/DDBJ whole genome shotgun (WGS) entry which is preliminary data.</text>
</comment>
<dbReference type="OrthoDB" id="10263185at2759"/>
<organism evidence="7 8">
    <name type="scientific">Bondarzewia mesenterica</name>
    <dbReference type="NCBI Taxonomy" id="1095465"/>
    <lineage>
        <taxon>Eukaryota</taxon>
        <taxon>Fungi</taxon>
        <taxon>Dikarya</taxon>
        <taxon>Basidiomycota</taxon>
        <taxon>Agaricomycotina</taxon>
        <taxon>Agaricomycetes</taxon>
        <taxon>Russulales</taxon>
        <taxon>Bondarzewiaceae</taxon>
        <taxon>Bondarzewia</taxon>
    </lineage>
</organism>
<evidence type="ECO:0000256" key="4">
    <source>
        <dbReference type="ARBA" id="ARBA00022989"/>
    </source>
</evidence>
<dbReference type="GO" id="GO:0042254">
    <property type="term" value="P:ribosome biogenesis"/>
    <property type="evidence" value="ECO:0007669"/>
    <property type="project" value="InterPro"/>
</dbReference>
<comment type="subcellular location">
    <subcellularLocation>
        <location evidence="1">Nucleus membrane</location>
        <topology evidence="1">Multi-pass membrane protein</topology>
    </subcellularLocation>
</comment>
<evidence type="ECO:0000256" key="5">
    <source>
        <dbReference type="SAM" id="MobiDB-lite"/>
    </source>
</evidence>
<dbReference type="Proteomes" id="UP000310158">
    <property type="component" value="Unassembled WGS sequence"/>
</dbReference>
<feature type="region of interest" description="Disordered" evidence="5">
    <location>
        <begin position="583"/>
        <end position="612"/>
    </location>
</feature>
<evidence type="ECO:0000313" key="7">
    <source>
        <dbReference type="EMBL" id="THH14571.1"/>
    </source>
</evidence>
<dbReference type="GO" id="GO:0031965">
    <property type="term" value="C:nuclear membrane"/>
    <property type="evidence" value="ECO:0007669"/>
    <property type="project" value="UniProtKB-SubCell"/>
</dbReference>
<dbReference type="Pfam" id="PF03914">
    <property type="entry name" value="CBF"/>
    <property type="match status" value="1"/>
</dbReference>
<accession>A0A4S4LSI7</accession>
<dbReference type="InterPro" id="IPR005612">
    <property type="entry name" value="CCAAT-binding_factor"/>
</dbReference>
<dbReference type="SUPFAM" id="SSF48371">
    <property type="entry name" value="ARM repeat"/>
    <property type="match status" value="1"/>
</dbReference>
<evidence type="ECO:0000259" key="6">
    <source>
        <dbReference type="Pfam" id="PF03914"/>
    </source>
</evidence>
<evidence type="ECO:0000256" key="2">
    <source>
        <dbReference type="ARBA" id="ARBA00007797"/>
    </source>
</evidence>
<name>A0A4S4LSI7_9AGAM</name>
<dbReference type="GO" id="GO:0030692">
    <property type="term" value="C:Noc4p-Nop14p complex"/>
    <property type="evidence" value="ECO:0007669"/>
    <property type="project" value="TreeGrafter"/>
</dbReference>
<evidence type="ECO:0000256" key="1">
    <source>
        <dbReference type="ARBA" id="ARBA00004232"/>
    </source>
</evidence>
<dbReference type="PANTHER" id="PTHR12455:SF0">
    <property type="entry name" value="NUCLEOLAR COMPLEX PROTEIN 4 HOMOLOG"/>
    <property type="match status" value="1"/>
</dbReference>
<sequence>MPTLSSLSQSSKKRKIVEDSAQVSIRELETKLTDAITSKASLNPLADLLDLTTAASDPQVVHKGIYALYRIFVTLITQGKLDPQSDEEAKVVREWISERLNVYSAFLFGLLKDEEPTLRTSSLQILFSLLKHLSSTLSKTPSQPQFHVPFFKKVIYALLLCPPSSRSKGKGHRASNSTEGVLDAQVKDLFIGTWLNVYADVRWFFLRDSQPILSTYPPRKYPHVRENMLSVLESLASFPTKPSDLKAWYITELGVKPPSSKIASKTDKSTSDPDSDSDEQSSAAAEDDWRTYFDEPDTSKASTKITGPSTRLNKLTIHQSLHSLSSHRAVFTRLWLTMLPQLSSDGEDISSALSMRALNVMHRGVMPHLTKAIMVMDWVGACVDYGGVVGLLALNTLFILMQEYNLDYPSFYTRLYSFLDKDVLHLKHRARFFRLADLFLSSTHLPATLLASFIKRLSRLSLHGSPSSIVIIIPFAYNILKRHPALMVMIHRDAEDISLTTEDPFLADEPNPNLTNALDSSLWELYSHKHHYHSGVSTLARIFEEAFTKPNFPLEDFLDHTYNTLFEAETKRRVKKEPAVATDLRKNAFPSSSDDSEVASDRDAIGSSWMFS</sequence>
<feature type="domain" description="CCAAT-binding factor" evidence="6">
    <location>
        <begin position="391"/>
        <end position="540"/>
    </location>
</feature>
<keyword evidence="3" id="KW-0812">Transmembrane</keyword>
<keyword evidence="8" id="KW-1185">Reference proteome</keyword>
<gene>
    <name evidence="7" type="ORF">EW146_g5773</name>
</gene>
<proteinExistence type="inferred from homology"/>
<evidence type="ECO:0000256" key="3">
    <source>
        <dbReference type="ARBA" id="ARBA00022692"/>
    </source>
</evidence>
<reference evidence="7 8" key="1">
    <citation type="submission" date="2019-02" db="EMBL/GenBank/DDBJ databases">
        <title>Genome sequencing of the rare red list fungi Bondarzewia mesenterica.</title>
        <authorList>
            <person name="Buettner E."/>
            <person name="Kellner H."/>
        </authorList>
    </citation>
    <scope>NUCLEOTIDE SEQUENCE [LARGE SCALE GENOMIC DNA]</scope>
    <source>
        <strain evidence="7 8">DSM 108281</strain>
    </source>
</reference>
<evidence type="ECO:0000313" key="8">
    <source>
        <dbReference type="Proteomes" id="UP000310158"/>
    </source>
</evidence>
<feature type="region of interest" description="Disordered" evidence="5">
    <location>
        <begin position="259"/>
        <end position="306"/>
    </location>
</feature>
<dbReference type="PANTHER" id="PTHR12455">
    <property type="entry name" value="NUCLEOLAR COMPLEX PROTEIN 4"/>
    <property type="match status" value="1"/>
</dbReference>
<dbReference type="EMBL" id="SGPL01000266">
    <property type="protein sequence ID" value="THH14571.1"/>
    <property type="molecule type" value="Genomic_DNA"/>
</dbReference>